<dbReference type="EMBL" id="BMAO01018782">
    <property type="protein sequence ID" value="GFR25956.1"/>
    <property type="molecule type" value="Genomic_DNA"/>
</dbReference>
<accession>A0A8X6K120</accession>
<name>A0A8X6K120_TRICU</name>
<protein>
    <submittedName>
        <fullName evidence="1">Uncharacterized protein</fullName>
    </submittedName>
</protein>
<keyword evidence="2" id="KW-1185">Reference proteome</keyword>
<proteinExistence type="predicted"/>
<evidence type="ECO:0000313" key="2">
    <source>
        <dbReference type="Proteomes" id="UP000887116"/>
    </source>
</evidence>
<evidence type="ECO:0000313" key="1">
    <source>
        <dbReference type="EMBL" id="GFR25956.1"/>
    </source>
</evidence>
<gene>
    <name evidence="1" type="ORF">TNCT_231321</name>
</gene>
<dbReference type="AlphaFoldDB" id="A0A8X6K120"/>
<reference evidence="1" key="1">
    <citation type="submission" date="2020-07" db="EMBL/GenBank/DDBJ databases">
        <title>Multicomponent nature underlies the extraordinary mechanical properties of spider dragline silk.</title>
        <authorList>
            <person name="Kono N."/>
            <person name="Nakamura H."/>
            <person name="Mori M."/>
            <person name="Yoshida Y."/>
            <person name="Ohtoshi R."/>
            <person name="Malay A.D."/>
            <person name="Moran D.A.P."/>
            <person name="Tomita M."/>
            <person name="Numata K."/>
            <person name="Arakawa K."/>
        </authorList>
    </citation>
    <scope>NUCLEOTIDE SEQUENCE</scope>
</reference>
<comment type="caution">
    <text evidence="1">The sequence shown here is derived from an EMBL/GenBank/DDBJ whole genome shotgun (WGS) entry which is preliminary data.</text>
</comment>
<sequence length="107" mass="12063">MNSFTNQELADMLLTYGQQAKAAAEINKFTKIDILTDEYYRTKCLHVCFVSCANVVHCAAICTKRVKTTDVDCQRQRVQQSIEYYTNTGTRAIAQPLGVCQSEQSVE</sequence>
<dbReference type="Proteomes" id="UP000887116">
    <property type="component" value="Unassembled WGS sequence"/>
</dbReference>
<organism evidence="1 2">
    <name type="scientific">Trichonephila clavata</name>
    <name type="common">Joro spider</name>
    <name type="synonym">Nephila clavata</name>
    <dbReference type="NCBI Taxonomy" id="2740835"/>
    <lineage>
        <taxon>Eukaryota</taxon>
        <taxon>Metazoa</taxon>
        <taxon>Ecdysozoa</taxon>
        <taxon>Arthropoda</taxon>
        <taxon>Chelicerata</taxon>
        <taxon>Arachnida</taxon>
        <taxon>Araneae</taxon>
        <taxon>Araneomorphae</taxon>
        <taxon>Entelegynae</taxon>
        <taxon>Araneoidea</taxon>
        <taxon>Nephilidae</taxon>
        <taxon>Trichonephila</taxon>
    </lineage>
</organism>